<dbReference type="AlphaFoldDB" id="G7VRA9"/>
<evidence type="ECO:0000313" key="2">
    <source>
        <dbReference type="Proteomes" id="UP000005876"/>
    </source>
</evidence>
<dbReference type="EMBL" id="CP003107">
    <property type="protein sequence ID" value="AET62008.1"/>
    <property type="molecule type" value="Genomic_DNA"/>
</dbReference>
<dbReference type="InterPro" id="IPR009561">
    <property type="entry name" value="DUF1177"/>
</dbReference>
<reference evidence="1 2" key="3">
    <citation type="journal article" date="2012" name="J. Bacteriol.">
        <title>Genome Sequence of Paenibacillus terrae HPL-003, a Xylanase-Producing Bacterium Isolated from Soil Found in Forest Residue.</title>
        <authorList>
            <person name="Shin S.H."/>
            <person name="Kim S."/>
            <person name="Kim J.Y."/>
            <person name="Song H.Y."/>
            <person name="Cho S.J."/>
            <person name="Kim D.R."/>
            <person name="Lee K.I."/>
            <person name="Lim H.K."/>
            <person name="Park N.J."/>
            <person name="Hwang I.T."/>
            <person name="Yang K.S."/>
        </authorList>
    </citation>
    <scope>NUCLEOTIDE SEQUENCE [LARGE SCALE GENOMIC DNA]</scope>
    <source>
        <strain evidence="1 2">HPL-003</strain>
    </source>
</reference>
<protein>
    <recommendedName>
        <fullName evidence="3">DUF1177 domain-containing protein</fullName>
    </recommendedName>
</protein>
<reference evidence="2" key="1">
    <citation type="submission" date="2011-11" db="EMBL/GenBank/DDBJ databases">
        <title>Complete sequence of Paenibacillus terrae HPL-003.</title>
        <authorList>
            <person name="Shin S.H."/>
            <person name="Kim S."/>
            <person name="Kim J.Y."/>
        </authorList>
    </citation>
    <scope>NUCLEOTIDE SEQUENCE [LARGE SCALE GENOMIC DNA]</scope>
    <source>
        <strain evidence="2">HPL-003</strain>
    </source>
</reference>
<dbReference type="RefSeq" id="WP_014282688.1">
    <property type="nucleotide sequence ID" value="NC_016641.1"/>
</dbReference>
<dbReference type="eggNOG" id="ENOG502Z800">
    <property type="taxonomic scope" value="Bacteria"/>
</dbReference>
<proteinExistence type="predicted"/>
<name>G7VRA9_PAETH</name>
<accession>G7VRA9</accession>
<evidence type="ECO:0000313" key="1">
    <source>
        <dbReference type="EMBL" id="AET62008.1"/>
    </source>
</evidence>
<gene>
    <name evidence="1" type="ordered locus">HPL003_26470</name>
</gene>
<dbReference type="OrthoDB" id="9782903at2"/>
<dbReference type="Pfam" id="PF06675">
    <property type="entry name" value="DUF1177"/>
    <property type="match status" value="1"/>
</dbReference>
<dbReference type="STRING" id="985665.HPL003_26470"/>
<sequence>MMKQVYEVYDLLDSPSASGAEVQAYLEQLGQADISVTTVEGEKGFTDFIKVVIAGKNGRIRGGNCPTLGVIGRLGGLGARPEMIGFVSDGDGAAAAISAAAKLLSMQSKGDVLDGDVIICTHICPDAPTQPHDPVPFMDSPVDILTMNQYEVTPEMEAILSIDTTKGNRVINHKGIAISPTVREGYVLRISEDLVDIVQTVTGEPCVTFAVTTQDITPYGNDLYHINSILQPAVATSAPVVGVAITAAAPVPGSATGASHEGDIALAAKVAVEAAKAYGRGQCSFHSEKEFQHITKLYGNMKHLQTMGKSE</sequence>
<organism evidence="1 2">
    <name type="scientific">Paenibacillus terrae (strain HPL-003)</name>
    <dbReference type="NCBI Taxonomy" id="985665"/>
    <lineage>
        <taxon>Bacteria</taxon>
        <taxon>Bacillati</taxon>
        <taxon>Bacillota</taxon>
        <taxon>Bacilli</taxon>
        <taxon>Bacillales</taxon>
        <taxon>Paenibacillaceae</taxon>
        <taxon>Paenibacillus</taxon>
    </lineage>
</organism>
<evidence type="ECO:0008006" key="3">
    <source>
        <dbReference type="Google" id="ProtNLM"/>
    </source>
</evidence>
<reference key="2">
    <citation type="submission" date="2011-11" db="EMBL/GenBank/DDBJ databases">
        <authorList>
            <person name="Shin S.H."/>
            <person name="Kim S."/>
            <person name="Kim J.Y."/>
        </authorList>
    </citation>
    <scope>NUCLEOTIDE SEQUENCE</scope>
    <source>
        <strain>HPL-003</strain>
    </source>
</reference>
<dbReference type="KEGG" id="pta:HPL003_26470"/>
<dbReference type="Proteomes" id="UP000005876">
    <property type="component" value="Chromosome"/>
</dbReference>
<dbReference type="HOGENOM" id="CLU_077081_0_0_9"/>